<feature type="domain" description="TaqI-like C-terminal specificity" evidence="9">
    <location>
        <begin position="563"/>
        <end position="649"/>
    </location>
</feature>
<gene>
    <name evidence="11" type="ORF">SAMN05192546_101300</name>
</gene>
<protein>
    <recommendedName>
        <fullName evidence="1">site-specific DNA-methyltransferase (adenine-specific)</fullName>
        <ecNumber evidence="1">2.1.1.72</ecNumber>
    </recommendedName>
</protein>
<evidence type="ECO:0000256" key="6">
    <source>
        <dbReference type="ARBA" id="ARBA00023125"/>
    </source>
</evidence>
<feature type="domain" description="Type II methyltransferase M.TaqI-like" evidence="8">
    <location>
        <begin position="245"/>
        <end position="344"/>
    </location>
</feature>
<name>A0A1H3IV34_9FIRM</name>
<keyword evidence="5" id="KW-0680">Restriction system</keyword>
<dbReference type="InterPro" id="IPR029063">
    <property type="entry name" value="SAM-dependent_MTases_sf"/>
</dbReference>
<keyword evidence="2 11" id="KW-0489">Methyltransferase</keyword>
<feature type="domain" description="MmeI-like DNA-methyltransferase" evidence="10">
    <location>
        <begin position="142"/>
        <end position="215"/>
    </location>
</feature>
<dbReference type="Pfam" id="PF07669">
    <property type="entry name" value="Eco57I"/>
    <property type="match status" value="1"/>
</dbReference>
<evidence type="ECO:0000256" key="4">
    <source>
        <dbReference type="ARBA" id="ARBA00022691"/>
    </source>
</evidence>
<dbReference type="RefSeq" id="WP_093310257.1">
    <property type="nucleotide sequence ID" value="NZ_FNPV01000001.1"/>
</dbReference>
<evidence type="ECO:0000313" key="12">
    <source>
        <dbReference type="Proteomes" id="UP000199230"/>
    </source>
</evidence>
<dbReference type="InterPro" id="IPR025931">
    <property type="entry name" value="TaqI_C"/>
</dbReference>
<reference evidence="11 12" key="1">
    <citation type="submission" date="2016-10" db="EMBL/GenBank/DDBJ databases">
        <authorList>
            <person name="de Groot N.N."/>
        </authorList>
    </citation>
    <scope>NUCLEOTIDE SEQUENCE [LARGE SCALE GENOMIC DNA]</scope>
    <source>
        <strain evidence="11 12">APO</strain>
    </source>
</reference>
<evidence type="ECO:0000313" key="11">
    <source>
        <dbReference type="EMBL" id="SDY31580.1"/>
    </source>
</evidence>
<dbReference type="AlphaFoldDB" id="A0A1H3IV34"/>
<dbReference type="GO" id="GO:0032259">
    <property type="term" value="P:methylation"/>
    <property type="evidence" value="ECO:0007669"/>
    <property type="project" value="UniProtKB-KW"/>
</dbReference>
<dbReference type="OrthoDB" id="9815272at2"/>
<dbReference type="PROSITE" id="PS00092">
    <property type="entry name" value="N6_MTASE"/>
    <property type="match status" value="1"/>
</dbReference>
<dbReference type="PANTHER" id="PTHR33841:SF6">
    <property type="entry name" value="TYPE II METHYLTRANSFERASE M.HINDII"/>
    <property type="match status" value="1"/>
</dbReference>
<dbReference type="Pfam" id="PF20473">
    <property type="entry name" value="MmeI_Mtase"/>
    <property type="match status" value="1"/>
</dbReference>
<evidence type="ECO:0000259" key="9">
    <source>
        <dbReference type="Pfam" id="PF12950"/>
    </source>
</evidence>
<dbReference type="SUPFAM" id="SSF53335">
    <property type="entry name" value="S-adenosyl-L-methionine-dependent methyltransferases"/>
    <property type="match status" value="1"/>
</dbReference>
<evidence type="ECO:0000256" key="5">
    <source>
        <dbReference type="ARBA" id="ARBA00022747"/>
    </source>
</evidence>
<dbReference type="Gene3D" id="3.40.50.150">
    <property type="entry name" value="Vaccinia Virus protein VP39"/>
    <property type="match status" value="1"/>
</dbReference>
<dbReference type="InterPro" id="IPR050953">
    <property type="entry name" value="N4_N6_ade-DNA_methylase"/>
</dbReference>
<proteinExistence type="predicted"/>
<accession>A0A1H3IV34</accession>
<dbReference type="SUPFAM" id="SSF116734">
    <property type="entry name" value="DNA methylase specificity domain"/>
    <property type="match status" value="1"/>
</dbReference>
<keyword evidence="3 11" id="KW-0808">Transferase</keyword>
<dbReference type="EMBL" id="FNPV01000001">
    <property type="protein sequence ID" value="SDY31580.1"/>
    <property type="molecule type" value="Genomic_DNA"/>
</dbReference>
<dbReference type="PRINTS" id="PR00507">
    <property type="entry name" value="N12N6MTFRASE"/>
</dbReference>
<dbReference type="GO" id="GO:0009007">
    <property type="term" value="F:site-specific DNA-methyltransferase (adenine-specific) activity"/>
    <property type="evidence" value="ECO:0007669"/>
    <property type="project" value="UniProtKB-EC"/>
</dbReference>
<evidence type="ECO:0000256" key="1">
    <source>
        <dbReference type="ARBA" id="ARBA00011900"/>
    </source>
</evidence>
<dbReference type="Pfam" id="PF12950">
    <property type="entry name" value="TaqI_C"/>
    <property type="match status" value="1"/>
</dbReference>
<dbReference type="PANTHER" id="PTHR33841">
    <property type="entry name" value="DNA METHYLTRANSFERASE YEEA-RELATED"/>
    <property type="match status" value="1"/>
</dbReference>
<evidence type="ECO:0000256" key="7">
    <source>
        <dbReference type="ARBA" id="ARBA00047942"/>
    </source>
</evidence>
<dbReference type="CDD" id="cd02440">
    <property type="entry name" value="AdoMet_MTases"/>
    <property type="match status" value="1"/>
</dbReference>
<evidence type="ECO:0000259" key="8">
    <source>
        <dbReference type="Pfam" id="PF07669"/>
    </source>
</evidence>
<keyword evidence="4" id="KW-0949">S-adenosyl-L-methionine</keyword>
<comment type="catalytic activity">
    <reaction evidence="7">
        <text>a 2'-deoxyadenosine in DNA + S-adenosyl-L-methionine = an N(6)-methyl-2'-deoxyadenosine in DNA + S-adenosyl-L-homocysteine + H(+)</text>
        <dbReference type="Rhea" id="RHEA:15197"/>
        <dbReference type="Rhea" id="RHEA-COMP:12418"/>
        <dbReference type="Rhea" id="RHEA-COMP:12419"/>
        <dbReference type="ChEBI" id="CHEBI:15378"/>
        <dbReference type="ChEBI" id="CHEBI:57856"/>
        <dbReference type="ChEBI" id="CHEBI:59789"/>
        <dbReference type="ChEBI" id="CHEBI:90615"/>
        <dbReference type="ChEBI" id="CHEBI:90616"/>
        <dbReference type="EC" id="2.1.1.72"/>
    </reaction>
</comment>
<sequence>MNSSEWFEVCRKAVKDMTKKHAVEAGPVFLWILARCLANAVDESRTISLLNSLKQENCNDLRKMFETFDHYESQRIGDDFLCKNQLDDIPHITELESFYQEILGSGYKAKTGSFYTDQAMASFMVKQSLDDLIQKDRPSCKAEYIDKIKSIRIADISCGSGVFLRECYRHLARLQAEVVDNHQEYTPWEASALHVFENQLTGIEKEPEAAVLAEVLIRLELPLRVQQHLQLSVFCEDGLLWEPPQEEMFDLIIGNPPYIGEKGNQKVFTYIKETEFGKHYYERSMDYFYYFIYRGSELLKEGGRLCYITTSYFATADGAKKLRKYIKEELKPKWMIQLGDMKVFHQAKGQHNLIYSLYKKTAEDSQVKLLFPNAKDQPPDKLFKVLEKNGIEGEIPGCSYRIFENTNDIFDTRGQLLLKYSPIDKSVLDSIMKKTAYRLSDFCYINQGLVSGADKVTEKHREICPEWNKNKGIFVLQKQEVEALNLTDKEKQFLKPFHKNSDILPFRVRKREDQYILYITDKNMLKIEEYPSINRHLERYQPILQKRREVYKNMRKWYSLHWPRKQTMFEKPKIVVPQRATYNMFAWSKDSWYASADVYYIQTKPEAWFSPLYLIGWLNSSLCYAWFSYFGKSKGKDLELYATPLKAVPVPTPKDSVSEEKVVALVNDLMKEDNISDELRNDLWQRLDDFFLKWYDVSCEQGNAINKEAAKRRLDIRRRDWI</sequence>
<evidence type="ECO:0000259" key="10">
    <source>
        <dbReference type="Pfam" id="PF20473"/>
    </source>
</evidence>
<dbReference type="InterPro" id="IPR011639">
    <property type="entry name" value="MethylTrfase_TaqI-like_dom"/>
</dbReference>
<evidence type="ECO:0000256" key="3">
    <source>
        <dbReference type="ARBA" id="ARBA00022679"/>
    </source>
</evidence>
<dbReference type="InterPro" id="IPR046816">
    <property type="entry name" value="MmeI_Mtase"/>
</dbReference>
<dbReference type="GO" id="GO:0009307">
    <property type="term" value="P:DNA restriction-modification system"/>
    <property type="evidence" value="ECO:0007669"/>
    <property type="project" value="UniProtKB-KW"/>
</dbReference>
<keyword evidence="12" id="KW-1185">Reference proteome</keyword>
<keyword evidence="6" id="KW-0238">DNA-binding</keyword>
<evidence type="ECO:0000256" key="2">
    <source>
        <dbReference type="ARBA" id="ARBA00022603"/>
    </source>
</evidence>
<organism evidence="11 12">
    <name type="scientific">Tindallia californiensis</name>
    <dbReference type="NCBI Taxonomy" id="159292"/>
    <lineage>
        <taxon>Bacteria</taxon>
        <taxon>Bacillati</taxon>
        <taxon>Bacillota</taxon>
        <taxon>Clostridia</taxon>
        <taxon>Peptostreptococcales</taxon>
        <taxon>Tindalliaceae</taxon>
        <taxon>Tindallia</taxon>
    </lineage>
</organism>
<dbReference type="EC" id="2.1.1.72" evidence="1"/>
<dbReference type="GO" id="GO:0003677">
    <property type="term" value="F:DNA binding"/>
    <property type="evidence" value="ECO:0007669"/>
    <property type="project" value="UniProtKB-KW"/>
</dbReference>
<dbReference type="Proteomes" id="UP000199230">
    <property type="component" value="Unassembled WGS sequence"/>
</dbReference>
<dbReference type="InterPro" id="IPR002052">
    <property type="entry name" value="DNA_methylase_N6_adenine_CS"/>
</dbReference>
<dbReference type="STRING" id="159292.SAMN05192546_101300"/>